<dbReference type="Gene3D" id="1.10.10.10">
    <property type="entry name" value="Winged helix-like DNA-binding domain superfamily/Winged helix DNA-binding domain"/>
    <property type="match status" value="1"/>
</dbReference>
<organism evidence="5 6">
    <name type="scientific">Brevibacterium yomogidense</name>
    <dbReference type="NCBI Taxonomy" id="946573"/>
    <lineage>
        <taxon>Bacteria</taxon>
        <taxon>Bacillati</taxon>
        <taxon>Actinomycetota</taxon>
        <taxon>Actinomycetes</taxon>
        <taxon>Micrococcales</taxon>
        <taxon>Brevibacteriaceae</taxon>
        <taxon>Brevibacterium</taxon>
    </lineage>
</organism>
<evidence type="ECO:0000256" key="4">
    <source>
        <dbReference type="ARBA" id="ARBA00023163"/>
    </source>
</evidence>
<dbReference type="RefSeq" id="WP_256970387.1">
    <property type="nucleotide sequence ID" value="NZ_FWFF01000020.1"/>
</dbReference>
<dbReference type="Gene3D" id="6.10.140.850">
    <property type="match status" value="1"/>
</dbReference>
<dbReference type="SUPFAM" id="SSF46785">
    <property type="entry name" value="Winged helix' DNA-binding domain"/>
    <property type="match status" value="1"/>
</dbReference>
<dbReference type="Proteomes" id="UP000196581">
    <property type="component" value="Unassembled WGS sequence"/>
</dbReference>
<keyword evidence="4" id="KW-0804">Transcription</keyword>
<evidence type="ECO:0000313" key="5">
    <source>
        <dbReference type="EMBL" id="SLN00433.1"/>
    </source>
</evidence>
<dbReference type="AlphaFoldDB" id="A0A1X6XMR9"/>
<name>A0A1X6XMR9_9MICO</name>
<keyword evidence="2" id="KW-0805">Transcription regulation</keyword>
<dbReference type="Pfam" id="PF03965">
    <property type="entry name" value="Penicillinase_R"/>
    <property type="match status" value="1"/>
</dbReference>
<accession>A0A1X6XMR9</accession>
<dbReference type="GO" id="GO:0003677">
    <property type="term" value="F:DNA binding"/>
    <property type="evidence" value="ECO:0007669"/>
    <property type="project" value="UniProtKB-KW"/>
</dbReference>
<comment type="similarity">
    <text evidence="1">Belongs to the BlaI transcriptional regulatory family.</text>
</comment>
<keyword evidence="3" id="KW-0238">DNA-binding</keyword>
<dbReference type="InterPro" id="IPR036390">
    <property type="entry name" value="WH_DNA-bd_sf"/>
</dbReference>
<reference evidence="6" key="1">
    <citation type="submission" date="2017-02" db="EMBL/GenBank/DDBJ databases">
        <authorList>
            <person name="Dridi B."/>
        </authorList>
    </citation>
    <scope>NUCLEOTIDE SEQUENCE [LARGE SCALE GENOMIC DNA]</scope>
    <source>
        <strain evidence="6">B Co 03.10</strain>
    </source>
</reference>
<sequence>MDRQPKALGPLERQVLEILWDHGPLTVRQVIDQLPTDPAYTTIATVLTNLKRKRYVRSQREGSSTRYVPVTSRADHDAAVMGGVLAASRDRSATILRFADSMSQEDLDLLREHLRAPGEEH</sequence>
<evidence type="ECO:0000256" key="1">
    <source>
        <dbReference type="ARBA" id="ARBA00011046"/>
    </source>
</evidence>
<protein>
    <submittedName>
        <fullName evidence="5">Transcriptional regulator, MecI family</fullName>
    </submittedName>
</protein>
<dbReference type="InterPro" id="IPR036388">
    <property type="entry name" value="WH-like_DNA-bd_sf"/>
</dbReference>
<proteinExistence type="inferred from homology"/>
<evidence type="ECO:0000313" key="6">
    <source>
        <dbReference type="Proteomes" id="UP000196581"/>
    </source>
</evidence>
<evidence type="ECO:0000256" key="3">
    <source>
        <dbReference type="ARBA" id="ARBA00023125"/>
    </source>
</evidence>
<gene>
    <name evidence="5" type="ORF">FM105_12640</name>
</gene>
<dbReference type="EMBL" id="FWFF01000020">
    <property type="protein sequence ID" value="SLN00433.1"/>
    <property type="molecule type" value="Genomic_DNA"/>
</dbReference>
<evidence type="ECO:0000256" key="2">
    <source>
        <dbReference type="ARBA" id="ARBA00023015"/>
    </source>
</evidence>
<dbReference type="InterPro" id="IPR005650">
    <property type="entry name" value="BlaI_family"/>
</dbReference>
<dbReference type="GO" id="GO:0045892">
    <property type="term" value="P:negative regulation of DNA-templated transcription"/>
    <property type="evidence" value="ECO:0007669"/>
    <property type="project" value="InterPro"/>
</dbReference>
<keyword evidence="6" id="KW-1185">Reference proteome</keyword>